<keyword evidence="2" id="KW-1185">Reference proteome</keyword>
<accession>A0A5C0UDD7</accession>
<dbReference type="OrthoDB" id="1913115at2"/>
<reference evidence="1 2" key="1">
    <citation type="submission" date="2019-08" db="EMBL/GenBank/DDBJ databases">
        <title>Highly reduced genomes of protist endosymbionts show evolutionary convergence.</title>
        <authorList>
            <person name="George E."/>
            <person name="Husnik F."/>
            <person name="Tashyreva D."/>
            <person name="Prokopchuk G."/>
            <person name="Horak A."/>
            <person name="Kwong W.K."/>
            <person name="Lukes J."/>
            <person name="Keeling P.J."/>
        </authorList>
    </citation>
    <scope>NUCLEOTIDE SEQUENCE [LARGE SCALE GENOMIC DNA]</scope>
    <source>
        <strain evidence="1">1605</strain>
    </source>
</reference>
<organism evidence="1 2">
    <name type="scientific">Candidatus Cytomitobacter indipagum</name>
    <dbReference type="NCBI Taxonomy" id="2601575"/>
    <lineage>
        <taxon>Bacteria</taxon>
        <taxon>Pseudomonadati</taxon>
        <taxon>Pseudomonadota</taxon>
        <taxon>Alphaproteobacteria</taxon>
        <taxon>Holosporales</taxon>
        <taxon>Holosporaceae</taxon>
        <taxon>Candidatus Cytomitobacter</taxon>
    </lineage>
</organism>
<evidence type="ECO:0008006" key="3">
    <source>
        <dbReference type="Google" id="ProtNLM"/>
    </source>
</evidence>
<dbReference type="KEGG" id="cip:FZC35_01215"/>
<sequence>MAYSLNLNLHNIIGGFFLLFLSCHADIKIGNKIFTKIQLEEIEKFLNSSQIQSTYQLKFNKPEEYIFDLEILKLIAKRAKLQMGQDHENYMNYIMNTLPKHPESKNLALYLTLSAQIQSHANYNKMNANHKIIQRIRNNLIRGFVIWKIANKDKSKAEKIKNELETSHTNEYKSIALSSDHFVEYKSAVMSFQLSENALKVIKRTIKGNFSDIIFENGEYTFFYLINTTTIDESDYIDATKQKYKEDFLQNQMRSHRKFVSMELIE</sequence>
<evidence type="ECO:0000313" key="2">
    <source>
        <dbReference type="Proteomes" id="UP000325155"/>
    </source>
</evidence>
<dbReference type="Proteomes" id="UP000325155">
    <property type="component" value="Chromosome"/>
</dbReference>
<name>A0A5C0UDD7_9PROT</name>
<proteinExistence type="predicted"/>
<gene>
    <name evidence="1" type="ORF">FZC35_01215</name>
</gene>
<protein>
    <recommendedName>
        <fullName evidence="3">PpiC domain-containing protein</fullName>
    </recommendedName>
</protein>
<dbReference type="AlphaFoldDB" id="A0A5C0UDD7"/>
<evidence type="ECO:0000313" key="1">
    <source>
        <dbReference type="EMBL" id="QEK37998.1"/>
    </source>
</evidence>
<dbReference type="RefSeq" id="WP_148980845.1">
    <property type="nucleotide sequence ID" value="NZ_CP043315.1"/>
</dbReference>
<dbReference type="EMBL" id="CP043315">
    <property type="protein sequence ID" value="QEK37998.1"/>
    <property type="molecule type" value="Genomic_DNA"/>
</dbReference>